<evidence type="ECO:0000259" key="7">
    <source>
        <dbReference type="PROSITE" id="PS51457"/>
    </source>
</evidence>
<keyword evidence="5" id="KW-0539">Nucleus</keyword>
<dbReference type="Pfam" id="PF10523">
    <property type="entry name" value="BEN"/>
    <property type="match status" value="1"/>
</dbReference>
<feature type="chain" id="PRO_5044864150" description="BEN domain-containing protein" evidence="6">
    <location>
        <begin position="25"/>
        <end position="106"/>
    </location>
</feature>
<reference evidence="8 9" key="1">
    <citation type="submission" date="2024-06" db="EMBL/GenBank/DDBJ databases">
        <title>A chromosome-level genome assembly of beet webworm, Loxostege sticticalis.</title>
        <authorList>
            <person name="Zhang Y."/>
        </authorList>
    </citation>
    <scope>NUCLEOTIDE SEQUENCE [LARGE SCALE GENOMIC DNA]</scope>
    <source>
        <strain evidence="8">AQ028</strain>
        <tissue evidence="8">Male pupae</tissue>
    </source>
</reference>
<evidence type="ECO:0000313" key="8">
    <source>
        <dbReference type="EMBL" id="KAL0821892.1"/>
    </source>
</evidence>
<feature type="signal peptide" evidence="6">
    <location>
        <begin position="1"/>
        <end position="24"/>
    </location>
</feature>
<evidence type="ECO:0000256" key="6">
    <source>
        <dbReference type="SAM" id="SignalP"/>
    </source>
</evidence>
<dbReference type="GO" id="GO:0010468">
    <property type="term" value="P:regulation of gene expression"/>
    <property type="evidence" value="ECO:0007669"/>
    <property type="project" value="UniProtKB-ARBA"/>
</dbReference>
<evidence type="ECO:0000256" key="1">
    <source>
        <dbReference type="ARBA" id="ARBA00004123"/>
    </source>
</evidence>
<keyword evidence="6" id="KW-0732">Signal</keyword>
<accession>A0ABD0SQ09</accession>
<dbReference type="PANTHER" id="PTHR35346:SF1">
    <property type="entry name" value="BEN DOMAIN-CONTAINING PROTEIN 6"/>
    <property type="match status" value="1"/>
</dbReference>
<dbReference type="GO" id="GO:0005634">
    <property type="term" value="C:nucleus"/>
    <property type="evidence" value="ECO:0007669"/>
    <property type="project" value="UniProtKB-SubCell"/>
</dbReference>
<keyword evidence="2" id="KW-0678">Repressor</keyword>
<evidence type="ECO:0000313" key="9">
    <source>
        <dbReference type="Proteomes" id="UP001549921"/>
    </source>
</evidence>
<feature type="domain" description="BEN" evidence="7">
    <location>
        <begin position="1"/>
        <end position="83"/>
    </location>
</feature>
<evidence type="ECO:0000256" key="4">
    <source>
        <dbReference type="ARBA" id="ARBA00023163"/>
    </source>
</evidence>
<dbReference type="PROSITE" id="PS51457">
    <property type="entry name" value="BEN"/>
    <property type="match status" value="1"/>
</dbReference>
<keyword evidence="4" id="KW-0804">Transcription</keyword>
<name>A0ABD0SQ09_LOXSC</name>
<evidence type="ECO:0000256" key="2">
    <source>
        <dbReference type="ARBA" id="ARBA00022491"/>
    </source>
</evidence>
<comment type="caution">
    <text evidence="8">The sequence shown here is derived from an EMBL/GenBank/DDBJ whole genome shotgun (WGS) entry which is preliminary data.</text>
</comment>
<dbReference type="Gene3D" id="1.10.10.2590">
    <property type="entry name" value="BEN domain"/>
    <property type="match status" value="1"/>
</dbReference>
<sequence length="106" mass="12087">MDWSSYTLVTRKLLLAVFPRSILATHSLSGKRSPAFPHLPPKKRLPIGMVNDIVQTVVERCGVSVNLVRTVITTKCADESNKFKKMPKKYLTTKRNYTDLHHSLHQ</sequence>
<dbReference type="Proteomes" id="UP001549921">
    <property type="component" value="Unassembled WGS sequence"/>
</dbReference>
<proteinExistence type="predicted"/>
<protein>
    <recommendedName>
        <fullName evidence="7">BEN domain-containing protein</fullName>
    </recommendedName>
</protein>
<dbReference type="EMBL" id="JBEDNZ010000017">
    <property type="protein sequence ID" value="KAL0821892.1"/>
    <property type="molecule type" value="Genomic_DNA"/>
</dbReference>
<dbReference type="AlphaFoldDB" id="A0ABD0SQ09"/>
<comment type="subcellular location">
    <subcellularLocation>
        <location evidence="1">Nucleus</location>
    </subcellularLocation>
</comment>
<dbReference type="InterPro" id="IPR037496">
    <property type="entry name" value="BEND6-like"/>
</dbReference>
<organism evidence="8 9">
    <name type="scientific">Loxostege sticticalis</name>
    <name type="common">Beet webworm moth</name>
    <dbReference type="NCBI Taxonomy" id="481309"/>
    <lineage>
        <taxon>Eukaryota</taxon>
        <taxon>Metazoa</taxon>
        <taxon>Ecdysozoa</taxon>
        <taxon>Arthropoda</taxon>
        <taxon>Hexapoda</taxon>
        <taxon>Insecta</taxon>
        <taxon>Pterygota</taxon>
        <taxon>Neoptera</taxon>
        <taxon>Endopterygota</taxon>
        <taxon>Lepidoptera</taxon>
        <taxon>Glossata</taxon>
        <taxon>Ditrysia</taxon>
        <taxon>Pyraloidea</taxon>
        <taxon>Crambidae</taxon>
        <taxon>Pyraustinae</taxon>
        <taxon>Loxostege</taxon>
    </lineage>
</organism>
<dbReference type="PANTHER" id="PTHR35346">
    <property type="entry name" value="BEN DOMAIN-CONTAINING PROTEIN 6"/>
    <property type="match status" value="1"/>
</dbReference>
<evidence type="ECO:0000256" key="3">
    <source>
        <dbReference type="ARBA" id="ARBA00023015"/>
    </source>
</evidence>
<gene>
    <name evidence="8" type="ORF">ABMA28_005292</name>
</gene>
<dbReference type="InterPro" id="IPR018379">
    <property type="entry name" value="BEN_domain"/>
</dbReference>
<dbReference type="SMART" id="SM01025">
    <property type="entry name" value="BEN"/>
    <property type="match status" value="1"/>
</dbReference>
<evidence type="ECO:0000256" key="5">
    <source>
        <dbReference type="ARBA" id="ARBA00023242"/>
    </source>
</evidence>
<keyword evidence="3" id="KW-0805">Transcription regulation</keyword>